<dbReference type="AlphaFoldDB" id="A0A699QRN6"/>
<evidence type="ECO:0000313" key="2">
    <source>
        <dbReference type="EMBL" id="GFC77809.1"/>
    </source>
</evidence>
<reference evidence="2" key="1">
    <citation type="journal article" date="2019" name="Sci. Rep.">
        <title>Draft genome of Tanacetum cinerariifolium, the natural source of mosquito coil.</title>
        <authorList>
            <person name="Yamashiro T."/>
            <person name="Shiraishi A."/>
            <person name="Satake H."/>
            <person name="Nakayama K."/>
        </authorList>
    </citation>
    <scope>NUCLEOTIDE SEQUENCE</scope>
</reference>
<proteinExistence type="predicted"/>
<keyword evidence="1" id="KW-1133">Transmembrane helix</keyword>
<feature type="transmembrane region" description="Helical" evidence="1">
    <location>
        <begin position="40"/>
        <end position="58"/>
    </location>
</feature>
<dbReference type="EMBL" id="BKCJ011062710">
    <property type="protein sequence ID" value="GFC77809.1"/>
    <property type="molecule type" value="Genomic_DNA"/>
</dbReference>
<keyword evidence="1" id="KW-0812">Transmembrane</keyword>
<keyword evidence="1" id="KW-0472">Membrane</keyword>
<comment type="caution">
    <text evidence="2">The sequence shown here is derived from an EMBL/GenBank/DDBJ whole genome shotgun (WGS) entry which is preliminary data.</text>
</comment>
<evidence type="ECO:0000256" key="1">
    <source>
        <dbReference type="SAM" id="Phobius"/>
    </source>
</evidence>
<protein>
    <submittedName>
        <fullName evidence="2">Uncharacterized protein</fullName>
    </submittedName>
</protein>
<accession>A0A699QRN6</accession>
<feature type="transmembrane region" description="Helical" evidence="1">
    <location>
        <begin position="12"/>
        <end position="31"/>
    </location>
</feature>
<sequence length="59" mass="6109">GVGLVAVGKGMFGLGFAIEVVFCLFCSKLISSMMVIRERFGVEGIGVGAVLLVLLLFGS</sequence>
<organism evidence="2">
    <name type="scientific">Tanacetum cinerariifolium</name>
    <name type="common">Dalmatian daisy</name>
    <name type="synonym">Chrysanthemum cinerariifolium</name>
    <dbReference type="NCBI Taxonomy" id="118510"/>
    <lineage>
        <taxon>Eukaryota</taxon>
        <taxon>Viridiplantae</taxon>
        <taxon>Streptophyta</taxon>
        <taxon>Embryophyta</taxon>
        <taxon>Tracheophyta</taxon>
        <taxon>Spermatophyta</taxon>
        <taxon>Magnoliopsida</taxon>
        <taxon>eudicotyledons</taxon>
        <taxon>Gunneridae</taxon>
        <taxon>Pentapetalae</taxon>
        <taxon>asterids</taxon>
        <taxon>campanulids</taxon>
        <taxon>Asterales</taxon>
        <taxon>Asteraceae</taxon>
        <taxon>Asteroideae</taxon>
        <taxon>Anthemideae</taxon>
        <taxon>Anthemidinae</taxon>
        <taxon>Tanacetum</taxon>
    </lineage>
</organism>
<name>A0A699QRN6_TANCI</name>
<feature type="non-terminal residue" evidence="2">
    <location>
        <position position="1"/>
    </location>
</feature>
<gene>
    <name evidence="2" type="ORF">Tci_849779</name>
</gene>